<evidence type="ECO:0000313" key="2">
    <source>
        <dbReference type="EMBL" id="TBV09293.1"/>
    </source>
</evidence>
<name>A0A4Q9QT64_9GAMM</name>
<keyword evidence="3" id="KW-1185">Reference proteome</keyword>
<dbReference type="EMBL" id="QJUL01000056">
    <property type="protein sequence ID" value="TBU85668.1"/>
    <property type="molecule type" value="Genomic_DNA"/>
</dbReference>
<evidence type="ECO:0000313" key="4">
    <source>
        <dbReference type="Proteomes" id="UP000293172"/>
    </source>
</evidence>
<sequence>MGACVVAENAGQWLFLPIKVIFQANPGIAHRLHCLPYRQLGKKKLAGILFAAVGEVGIRSAYNGFRCWV</sequence>
<gene>
    <name evidence="2" type="ORF">DNK34_01775</name>
    <name evidence="1" type="ORF">DNK44_23835</name>
</gene>
<proteinExistence type="predicted"/>
<protein>
    <submittedName>
        <fullName evidence="1">Uncharacterized protein</fullName>
    </submittedName>
</protein>
<comment type="caution">
    <text evidence="1">The sequence shown here is derived from an EMBL/GenBank/DDBJ whole genome shotgun (WGS) entry which is preliminary data.</text>
</comment>
<reference evidence="3 4" key="1">
    <citation type="submission" date="2018-06" db="EMBL/GenBank/DDBJ databases">
        <title>Three novel Pseudomonas species isolated from symptomatic oak.</title>
        <authorList>
            <person name="Bueno-Gonzalez V."/>
            <person name="Brady C."/>
        </authorList>
    </citation>
    <scope>NUCLEOTIDE SEQUENCE [LARGE SCALE GENOMIC DNA]</scope>
    <source>
        <strain evidence="2 3">P26B</strain>
        <strain evidence="1 4">P6B</strain>
    </source>
</reference>
<dbReference type="Proteomes" id="UP000293172">
    <property type="component" value="Unassembled WGS sequence"/>
</dbReference>
<dbReference type="AlphaFoldDB" id="A0A4Q9QT64"/>
<organism evidence="1 4">
    <name type="scientific">Phytopseudomonas dryadis</name>
    <dbReference type="NCBI Taxonomy" id="2487520"/>
    <lineage>
        <taxon>Bacteria</taxon>
        <taxon>Pseudomonadati</taxon>
        <taxon>Pseudomonadota</taxon>
        <taxon>Gammaproteobacteria</taxon>
        <taxon>Pseudomonadales</taxon>
        <taxon>Pseudomonadaceae</taxon>
        <taxon>Phytopseudomonas</taxon>
    </lineage>
</organism>
<accession>A0A4Q9QT64</accession>
<dbReference type="Proteomes" id="UP000291334">
    <property type="component" value="Unassembled WGS sequence"/>
</dbReference>
<evidence type="ECO:0000313" key="3">
    <source>
        <dbReference type="Proteomes" id="UP000291334"/>
    </source>
</evidence>
<evidence type="ECO:0000313" key="1">
    <source>
        <dbReference type="EMBL" id="TBU85668.1"/>
    </source>
</evidence>
<dbReference type="EMBL" id="QJUM01000002">
    <property type="protein sequence ID" value="TBV09293.1"/>
    <property type="molecule type" value="Genomic_DNA"/>
</dbReference>